<dbReference type="PANTHER" id="PTHR46769:SF2">
    <property type="entry name" value="FIBROCYSTIN-L ISOFORM 2 PRECURSOR-RELATED"/>
    <property type="match status" value="1"/>
</dbReference>
<name>A0AAW0SSB8_SCYPA</name>
<keyword evidence="3" id="KW-1185">Reference proteome</keyword>
<evidence type="ECO:0000256" key="1">
    <source>
        <dbReference type="ARBA" id="ARBA00022729"/>
    </source>
</evidence>
<reference evidence="2 3" key="1">
    <citation type="submission" date="2023-03" db="EMBL/GenBank/DDBJ databases">
        <title>High-quality genome of Scylla paramamosain provides insights in environmental adaptation.</title>
        <authorList>
            <person name="Zhang L."/>
        </authorList>
    </citation>
    <scope>NUCLEOTIDE SEQUENCE [LARGE SCALE GENOMIC DNA]</scope>
    <source>
        <strain evidence="2">LZ_2023a</strain>
        <tissue evidence="2">Muscle</tissue>
    </source>
</reference>
<dbReference type="AlphaFoldDB" id="A0AAW0SSB8"/>
<dbReference type="InterPro" id="IPR052387">
    <property type="entry name" value="Fibrocystin"/>
</dbReference>
<comment type="caution">
    <text evidence="2">The sequence shown here is derived from an EMBL/GenBank/DDBJ whole genome shotgun (WGS) entry which is preliminary data.</text>
</comment>
<dbReference type="PANTHER" id="PTHR46769">
    <property type="entry name" value="POLYCYSTIC KIDNEY AND HEPATIC DISEASE 1 (AUTOSOMAL RECESSIVE)-LIKE 1"/>
    <property type="match status" value="1"/>
</dbReference>
<evidence type="ECO:0000313" key="3">
    <source>
        <dbReference type="Proteomes" id="UP001487740"/>
    </source>
</evidence>
<gene>
    <name evidence="2" type="ORF">O3P69_014087</name>
</gene>
<protein>
    <submittedName>
        <fullName evidence="2">Uncharacterized protein</fullName>
    </submittedName>
</protein>
<dbReference type="EMBL" id="JARAKH010000047">
    <property type="protein sequence ID" value="KAK8377906.1"/>
    <property type="molecule type" value="Genomic_DNA"/>
</dbReference>
<dbReference type="Proteomes" id="UP001487740">
    <property type="component" value="Unassembled WGS sequence"/>
</dbReference>
<accession>A0AAW0SSB8</accession>
<evidence type="ECO:0000313" key="2">
    <source>
        <dbReference type="EMBL" id="KAK8377906.1"/>
    </source>
</evidence>
<proteinExistence type="predicted"/>
<sequence length="515" mass="55100">MPVPVTTSPAYPDPLLQAVGTSYFQCNAKLVHVVLRRGHALDIKTTPMITLTSGLMVKEDEFHEQNLVLNLADLFEVSPNNIRVISVIRENSKRQQGKLEVGMAEVASAPSTTLNGEGEEGATGGEVIPYEKLVQSLEKAVSRFQDGSCSNCASLLVKCRAILQAAGEGGASAEKIKESLAVTEYAKPSSALVLSGVSSSVVQYTVFEIQLSVTVLDKEGVPTSDLGHKSDPWQVTASLLGGLPGAILMGTTTVPYRNGATTFTDLSVSKPGEGYNLSFTITYPSCAPALTTTLEETFSISDVIVGLLLASPQIDTDECSNDPAAAQHSAGQTAHHHHFVDKDSGLVLNGLAFKSVENCSKYRNTSNRTVDFPVVTAICNYNMGCLSSGFTDTLGSEFIITLEEYLKARDAAMDTLTDCLGSEFVTALEEYLKARDAAMDTLTDCLGTEFIVTLEEYLKAIDAAMDTLTDCLGSVFVTTLEEYLKARDAAMDTLCRGKQRNTTIHTDMECAAGAD</sequence>
<keyword evidence="1" id="KW-0732">Signal</keyword>
<organism evidence="2 3">
    <name type="scientific">Scylla paramamosain</name>
    <name type="common">Mud crab</name>
    <dbReference type="NCBI Taxonomy" id="85552"/>
    <lineage>
        <taxon>Eukaryota</taxon>
        <taxon>Metazoa</taxon>
        <taxon>Ecdysozoa</taxon>
        <taxon>Arthropoda</taxon>
        <taxon>Crustacea</taxon>
        <taxon>Multicrustacea</taxon>
        <taxon>Malacostraca</taxon>
        <taxon>Eumalacostraca</taxon>
        <taxon>Eucarida</taxon>
        <taxon>Decapoda</taxon>
        <taxon>Pleocyemata</taxon>
        <taxon>Brachyura</taxon>
        <taxon>Eubrachyura</taxon>
        <taxon>Portunoidea</taxon>
        <taxon>Portunidae</taxon>
        <taxon>Portuninae</taxon>
        <taxon>Scylla</taxon>
    </lineage>
</organism>